<dbReference type="InterPro" id="IPR012295">
    <property type="entry name" value="TBP_dom_sf"/>
</dbReference>
<dbReference type="EMBL" id="KB454513">
    <property type="protein sequence ID" value="EME29031.1"/>
    <property type="molecule type" value="Genomic_DNA"/>
</dbReference>
<evidence type="ECO:0000313" key="15">
    <source>
        <dbReference type="EMBL" id="EME29031.1"/>
    </source>
</evidence>
<dbReference type="InterPro" id="IPR009028">
    <property type="entry name" value="Coatomer/calthrin_app_sub_C"/>
</dbReference>
<keyword evidence="9 11" id="KW-0472">Membrane</keyword>
<dbReference type="InterPro" id="IPR013041">
    <property type="entry name" value="Clathrin_app_Ig-like_sf"/>
</dbReference>
<dbReference type="Gene3D" id="3.30.310.10">
    <property type="entry name" value="TATA-Binding Protein"/>
    <property type="match status" value="1"/>
</dbReference>
<organism evidence="15 16">
    <name type="scientific">Galdieria sulphuraria</name>
    <name type="common">Red alga</name>
    <dbReference type="NCBI Taxonomy" id="130081"/>
    <lineage>
        <taxon>Eukaryota</taxon>
        <taxon>Rhodophyta</taxon>
        <taxon>Bangiophyceae</taxon>
        <taxon>Galdieriales</taxon>
        <taxon>Galdieriaceae</taxon>
        <taxon>Galdieria</taxon>
    </lineage>
</organism>
<dbReference type="GO" id="GO:0005783">
    <property type="term" value="C:endoplasmic reticulum"/>
    <property type="evidence" value="ECO:0007669"/>
    <property type="project" value="TreeGrafter"/>
</dbReference>
<dbReference type="GO" id="GO:0030126">
    <property type="term" value="C:COPI vesicle coat"/>
    <property type="evidence" value="ECO:0007669"/>
    <property type="project" value="InterPro"/>
</dbReference>
<dbReference type="AlphaFoldDB" id="M2W0A1"/>
<dbReference type="eggNOG" id="KOG1078">
    <property type="taxonomic scope" value="Eukaryota"/>
</dbReference>
<dbReference type="GO" id="GO:0000139">
    <property type="term" value="C:Golgi membrane"/>
    <property type="evidence" value="ECO:0007669"/>
    <property type="project" value="UniProtKB-SubCell"/>
</dbReference>
<dbReference type="Gene3D" id="1.25.10.10">
    <property type="entry name" value="Leucine-rich Repeat Variant"/>
    <property type="match status" value="2"/>
</dbReference>
<dbReference type="KEGG" id="gsl:Gasu_36000"/>
<keyword evidence="6 11" id="KW-0931">ER-Golgi transport</keyword>
<comment type="subunit">
    <text evidence="11">Oligomeric complex.</text>
</comment>
<evidence type="ECO:0000256" key="5">
    <source>
        <dbReference type="ARBA" id="ARBA00022737"/>
    </source>
</evidence>
<dbReference type="InterPro" id="IPR011989">
    <property type="entry name" value="ARM-like"/>
</dbReference>
<dbReference type="Pfam" id="PF08752">
    <property type="entry name" value="COP-gamma_platf"/>
    <property type="match status" value="1"/>
</dbReference>
<dbReference type="OMA" id="DFIEDCE"/>
<evidence type="ECO:0000256" key="7">
    <source>
        <dbReference type="ARBA" id="ARBA00022927"/>
    </source>
</evidence>
<evidence type="ECO:0000259" key="13">
    <source>
        <dbReference type="Pfam" id="PF08752"/>
    </source>
</evidence>
<evidence type="ECO:0000259" key="12">
    <source>
        <dbReference type="Pfam" id="PF01602"/>
    </source>
</evidence>
<dbReference type="RefSeq" id="XP_005705551.1">
    <property type="nucleotide sequence ID" value="XM_005705494.1"/>
</dbReference>
<dbReference type="InterPro" id="IPR037067">
    <property type="entry name" value="Coatomer_gsu_app_sf"/>
</dbReference>
<dbReference type="InterPro" id="IPR032154">
    <property type="entry name" value="Coatomer_g_Cpla"/>
</dbReference>
<keyword evidence="5" id="KW-0677">Repeat</keyword>
<dbReference type="PIRSF" id="PIRSF037093">
    <property type="entry name" value="Coatomer_gamma_subunit"/>
    <property type="match status" value="1"/>
</dbReference>
<dbReference type="GO" id="GO:0006886">
    <property type="term" value="P:intracellular protein transport"/>
    <property type="evidence" value="ECO:0007669"/>
    <property type="project" value="InterPro"/>
</dbReference>
<dbReference type="InterPro" id="IPR016024">
    <property type="entry name" value="ARM-type_fold"/>
</dbReference>
<evidence type="ECO:0000256" key="9">
    <source>
        <dbReference type="ARBA" id="ARBA00023136"/>
    </source>
</evidence>
<dbReference type="SUPFAM" id="SSF49348">
    <property type="entry name" value="Clathrin adaptor appendage domain"/>
    <property type="match status" value="1"/>
</dbReference>
<keyword evidence="4 11" id="KW-0963">Cytoplasm</keyword>
<feature type="domain" description="Coatomer gamma subunit appendage Ig-like subdomain" evidence="13">
    <location>
        <begin position="663"/>
        <end position="805"/>
    </location>
</feature>
<sequence>MATLSLGKDDLPTIKLKSEDDLVVSPFLGIEKGAVLQECRIFNDLHLKLRKCVDALVRLLYLVGQGEKLSSSEATEVFFSITKLFQSNEPTLRRLVYLSIKELAGAADEVIIVTNCLMKDVNSREDMYRANATRVLCRITDSQMVSQIERYLKQEIVDRNPVVASAALVSGQHLLLHNKGDVVRRWISEITQALEHPSPMVQYHALALLYQIRQHDRLAVSKLVQGLARSGIRSAFACCLLIRCILRIIGETSSNENINEYRPFFEFIESCLRHPSDMVVCEAARAIISVPGISREEVKKTVTIVNSHLLRRSSVVRHAALRILNKATYLYPNQQWFDPFDFEDFLHDKNRAITTLAIATVLRGAREQTIEGFLKKIQSKFMELPDEFRVQIVEAVHSLVLKYPNSYYSLLNFLGSSLREEGGFDFKRAVVDAYFSLLNEIPQSKEICLTHLCEFIEDCEHPFLSARILHLLGQEGPKMSQPGKYIRYIYNRIILENAAVRAAAVSSLARFLDENSTSKTRKAIVVLLKQCLHDSDDEVRDRASYFLHQCQRITDEENSLIKIDEGEEPVSSPTTIKEFPHLPYSLPELEGNLVDYLKREDFNEEFNVVNVPKAEKGFEAAEQIPMTSVPVKAEEANMNTDNWGNVSLAPSQVKEMPSWRDSNSRLSEIEELASLGIPLKTSSSVELTEPETEYNVTYVKHTYRQCIVLEFIIVSTLEDQILENVHIITDLSSIEGLQLVKNIPVSLLKYGSPQHAFVVLQRLEGFYPIGDAPCEVRYVVKEMIPSTGEVDERGFDEEYKLEDLSFGISDYMVPLQQSNARFKDIWDKFGSQNEVRETFALSMHQSIPSALNAVRDFLGMTVVEGAQVSPYATQHVSLFGGSLVTEADFILVVCYAEFVKENEAVILNLTVRSEDLNVSELVCSAIA</sequence>
<dbReference type="Gramene" id="EME29031">
    <property type="protein sequence ID" value="EME29031"/>
    <property type="gene ID" value="Gasu_36000"/>
</dbReference>
<dbReference type="GO" id="GO:0006888">
    <property type="term" value="P:endoplasmic reticulum to Golgi vesicle-mediated transport"/>
    <property type="evidence" value="ECO:0007669"/>
    <property type="project" value="TreeGrafter"/>
</dbReference>
<evidence type="ECO:0000256" key="8">
    <source>
        <dbReference type="ARBA" id="ARBA00023034"/>
    </source>
</evidence>
<dbReference type="PANTHER" id="PTHR10261:SF0">
    <property type="entry name" value="COATOMER SUBUNIT GAMMA-2"/>
    <property type="match status" value="1"/>
</dbReference>
<evidence type="ECO:0000256" key="4">
    <source>
        <dbReference type="ARBA" id="ARBA00022490"/>
    </source>
</evidence>
<dbReference type="Pfam" id="PF16381">
    <property type="entry name" value="Coatomer_g_Cpla"/>
    <property type="match status" value="1"/>
</dbReference>
<gene>
    <name evidence="15" type="ORF">Gasu_36000</name>
</gene>
<evidence type="ECO:0000256" key="10">
    <source>
        <dbReference type="ARBA" id="ARBA00023329"/>
    </source>
</evidence>
<keyword evidence="16" id="KW-1185">Reference proteome</keyword>
<comment type="function">
    <text evidence="11">The coatomer is a cytosolic protein complex that binds to dilysine motifs and reversibly associates with Golgi non-clathrin-coated vesicles, which further mediate biosynthetic protein transport from the ER, via the Golgi up to the trans Golgi network. Coatomer complex is required for budding from Golgi membranes, and is essential for the retrograde Golgi-to-ER transport of dilysine-tagged proteins.</text>
</comment>
<name>M2W0A1_GALSU</name>
<dbReference type="Proteomes" id="UP000030680">
    <property type="component" value="Unassembled WGS sequence"/>
</dbReference>
<dbReference type="FunFam" id="2.60.40.1480:FF:000001">
    <property type="entry name" value="Coatomer subunit gamma"/>
    <property type="match status" value="1"/>
</dbReference>
<dbReference type="GO" id="GO:0009306">
    <property type="term" value="P:protein secretion"/>
    <property type="evidence" value="ECO:0007669"/>
    <property type="project" value="TreeGrafter"/>
</dbReference>
<evidence type="ECO:0000256" key="1">
    <source>
        <dbReference type="ARBA" id="ARBA00004255"/>
    </source>
</evidence>
<dbReference type="STRING" id="130081.M2W0A1"/>
<evidence type="ECO:0000256" key="3">
    <source>
        <dbReference type="ARBA" id="ARBA00022448"/>
    </source>
</evidence>
<evidence type="ECO:0000256" key="11">
    <source>
        <dbReference type="PIRNR" id="PIRNR037093"/>
    </source>
</evidence>
<dbReference type="InterPro" id="IPR013040">
    <property type="entry name" value="Coatomer_gsu_app_Ig-like_dom"/>
</dbReference>
<evidence type="ECO:0000256" key="6">
    <source>
        <dbReference type="ARBA" id="ARBA00022892"/>
    </source>
</evidence>
<keyword evidence="7 11" id="KW-0653">Protein transport</keyword>
<feature type="domain" description="Coatomer subunit gamma C-terminal" evidence="14">
    <location>
        <begin position="809"/>
        <end position="926"/>
    </location>
</feature>
<dbReference type="SUPFAM" id="SSF55711">
    <property type="entry name" value="Subdomain of clathrin and coatomer appendage domain"/>
    <property type="match status" value="1"/>
</dbReference>
<dbReference type="GO" id="GO:0006891">
    <property type="term" value="P:intra-Golgi vesicle-mediated transport"/>
    <property type="evidence" value="ECO:0007669"/>
    <property type="project" value="TreeGrafter"/>
</dbReference>
<keyword evidence="10 11" id="KW-0968">Cytoplasmic vesicle</keyword>
<dbReference type="InterPro" id="IPR002553">
    <property type="entry name" value="Clathrin/coatomer_adapt-like_N"/>
</dbReference>
<dbReference type="OrthoDB" id="1074925at2759"/>
<feature type="domain" description="Clathrin/coatomer adaptor adaptin-like N-terminal" evidence="12">
    <location>
        <begin position="34"/>
        <end position="546"/>
    </location>
</feature>
<dbReference type="GO" id="GO:0005198">
    <property type="term" value="F:structural molecule activity"/>
    <property type="evidence" value="ECO:0007669"/>
    <property type="project" value="InterPro"/>
</dbReference>
<dbReference type="Pfam" id="PF01602">
    <property type="entry name" value="Adaptin_N"/>
    <property type="match status" value="1"/>
</dbReference>
<dbReference type="GO" id="GO:0005793">
    <property type="term" value="C:endoplasmic reticulum-Golgi intermediate compartment"/>
    <property type="evidence" value="ECO:0007669"/>
    <property type="project" value="TreeGrafter"/>
</dbReference>
<keyword evidence="3 11" id="KW-0813">Transport</keyword>
<evidence type="ECO:0000256" key="2">
    <source>
        <dbReference type="ARBA" id="ARBA00010720"/>
    </source>
</evidence>
<protein>
    <recommendedName>
        <fullName evidence="11">Coatomer subunit gamma</fullName>
    </recommendedName>
</protein>
<dbReference type="GeneID" id="17087860"/>
<dbReference type="Gene3D" id="2.60.40.1480">
    <property type="entry name" value="Coatomer, gamma subunit, appendage domain"/>
    <property type="match status" value="1"/>
</dbReference>
<evidence type="ECO:0000313" key="16">
    <source>
        <dbReference type="Proteomes" id="UP000030680"/>
    </source>
</evidence>
<dbReference type="InterPro" id="IPR017106">
    <property type="entry name" value="Coatomer_gsu"/>
</dbReference>
<proteinExistence type="inferred from homology"/>
<comment type="subcellular location">
    <subcellularLocation>
        <location evidence="11">Cytoplasm</location>
    </subcellularLocation>
    <subcellularLocation>
        <location evidence="1 11">Golgi apparatus membrane</location>
        <topology evidence="1 11">Peripheral membrane protein</topology>
        <orientation evidence="1 11">Cytoplasmic side</orientation>
    </subcellularLocation>
    <subcellularLocation>
        <location evidence="11">Cytoplasmic vesicle</location>
        <location evidence="11">COPI-coated vesicle membrane</location>
        <topology evidence="11">Peripheral membrane protein</topology>
        <orientation evidence="11">Cytoplasmic side</orientation>
    </subcellularLocation>
</comment>
<reference evidence="16" key="1">
    <citation type="journal article" date="2013" name="Science">
        <title>Gene transfer from bacteria and archaea facilitated evolution of an extremophilic eukaryote.</title>
        <authorList>
            <person name="Schonknecht G."/>
            <person name="Chen W.H."/>
            <person name="Ternes C.M."/>
            <person name="Barbier G.G."/>
            <person name="Shrestha R.P."/>
            <person name="Stanke M."/>
            <person name="Brautigam A."/>
            <person name="Baker B.J."/>
            <person name="Banfield J.F."/>
            <person name="Garavito R.M."/>
            <person name="Carr K."/>
            <person name="Wilkerson C."/>
            <person name="Rensing S.A."/>
            <person name="Gagneul D."/>
            <person name="Dickenson N.E."/>
            <person name="Oesterhelt C."/>
            <person name="Lercher M.J."/>
            <person name="Weber A.P."/>
        </authorList>
    </citation>
    <scope>NUCLEOTIDE SEQUENCE [LARGE SCALE GENOMIC DNA]</scope>
    <source>
        <strain evidence="16">074W</strain>
    </source>
</reference>
<evidence type="ECO:0000259" key="14">
    <source>
        <dbReference type="Pfam" id="PF16381"/>
    </source>
</evidence>
<dbReference type="SUPFAM" id="SSF48371">
    <property type="entry name" value="ARM repeat"/>
    <property type="match status" value="1"/>
</dbReference>
<comment type="similarity">
    <text evidence="2 11">Belongs to the COPG family.</text>
</comment>
<keyword evidence="8 11" id="KW-0333">Golgi apparatus</keyword>
<dbReference type="PANTHER" id="PTHR10261">
    <property type="entry name" value="COATOMER SUBUNIT GAMMA"/>
    <property type="match status" value="1"/>
</dbReference>
<accession>M2W0A1</accession>